<keyword evidence="1" id="KW-0732">Signal</keyword>
<keyword evidence="4" id="KW-1185">Reference proteome</keyword>
<evidence type="ECO:0000256" key="1">
    <source>
        <dbReference type="SAM" id="SignalP"/>
    </source>
</evidence>
<dbReference type="Gene3D" id="3.40.30.10">
    <property type="entry name" value="Glutaredoxin"/>
    <property type="match status" value="1"/>
</dbReference>
<evidence type="ECO:0000259" key="2">
    <source>
        <dbReference type="Pfam" id="PF13462"/>
    </source>
</evidence>
<evidence type="ECO:0000313" key="4">
    <source>
        <dbReference type="Proteomes" id="UP000234296"/>
    </source>
</evidence>
<feature type="chain" id="PRO_5045618933" description="Thioredoxin-like fold domain-containing protein" evidence="1">
    <location>
        <begin position="20"/>
        <end position="219"/>
    </location>
</feature>
<name>A0ABX4SV52_9GAMM</name>
<dbReference type="Proteomes" id="UP000234296">
    <property type="component" value="Unassembled WGS sequence"/>
</dbReference>
<gene>
    <name evidence="3" type="ORF">PZBJ_05740</name>
</gene>
<dbReference type="RefSeq" id="WP_101761612.1">
    <property type="nucleotide sequence ID" value="NZ_PJRT01000005.1"/>
</dbReference>
<protein>
    <recommendedName>
        <fullName evidence="2">Thioredoxin-like fold domain-containing protein</fullName>
    </recommendedName>
</protein>
<dbReference type="InterPro" id="IPR012336">
    <property type="entry name" value="Thioredoxin-like_fold"/>
</dbReference>
<proteinExistence type="predicted"/>
<dbReference type="EMBL" id="PJRT01000005">
    <property type="protein sequence ID" value="PLR26291.1"/>
    <property type="molecule type" value="Genomic_DNA"/>
</dbReference>
<reference evidence="4" key="1">
    <citation type="submission" date="2017-12" db="EMBL/GenBank/DDBJ databases">
        <title>The genome sequence of Pantoea sp. 596.</title>
        <authorList>
            <person name="Gao J."/>
            <person name="Mao X."/>
            <person name="Sun J."/>
        </authorList>
    </citation>
    <scope>NUCLEOTIDE SEQUENCE [LARGE SCALE GENOMIC DNA]</scope>
    <source>
        <strain evidence="4">596</strain>
    </source>
</reference>
<dbReference type="Pfam" id="PF13462">
    <property type="entry name" value="Thioredoxin_4"/>
    <property type="match status" value="1"/>
</dbReference>
<feature type="signal peptide" evidence="1">
    <location>
        <begin position="1"/>
        <end position="19"/>
    </location>
</feature>
<dbReference type="SUPFAM" id="SSF52833">
    <property type="entry name" value="Thioredoxin-like"/>
    <property type="match status" value="1"/>
</dbReference>
<accession>A0ABX4SV52</accession>
<comment type="caution">
    <text evidence="3">The sequence shown here is derived from an EMBL/GenBank/DDBJ whole genome shotgun (WGS) entry which is preliminary data.</text>
</comment>
<feature type="domain" description="Thioredoxin-like fold" evidence="2">
    <location>
        <begin position="61"/>
        <end position="213"/>
    </location>
</feature>
<sequence>MLKALIVPMMLLPALPAPAQIVSIAPGHIHRVPAPELVAYTPERVPETEALIRSNLLDDPHSPRVGALQPALTLVCFTDYSCKACKCLDEKLHRLLAQHPQLAVTYKFSPSMFQPLNPSRMALTLWEQQPSKFEAFHRYLMRYQGLLDDYSIRNAVRSAGSTIYQLSPDVTHTLALNKALMKKLNITHTPATLIGDTVLTGDVPFSELEEALKRAQTET</sequence>
<dbReference type="InterPro" id="IPR036249">
    <property type="entry name" value="Thioredoxin-like_sf"/>
</dbReference>
<evidence type="ECO:0000313" key="3">
    <source>
        <dbReference type="EMBL" id="PLR26291.1"/>
    </source>
</evidence>
<organism evidence="3 4">
    <name type="scientific">Pantoea endophytica</name>
    <dbReference type="NCBI Taxonomy" id="92488"/>
    <lineage>
        <taxon>Bacteria</taxon>
        <taxon>Pseudomonadati</taxon>
        <taxon>Pseudomonadota</taxon>
        <taxon>Gammaproteobacteria</taxon>
        <taxon>Enterobacterales</taxon>
        <taxon>Erwiniaceae</taxon>
        <taxon>Pantoea</taxon>
    </lineage>
</organism>